<dbReference type="EMBL" id="JAUSTW010000001">
    <property type="protein sequence ID" value="MDQ0197666.1"/>
    <property type="molecule type" value="Genomic_DNA"/>
</dbReference>
<organism evidence="2 3">
    <name type="scientific">Neobacillus ginsengisoli</name>
    <dbReference type="NCBI Taxonomy" id="904295"/>
    <lineage>
        <taxon>Bacteria</taxon>
        <taxon>Bacillati</taxon>
        <taxon>Bacillota</taxon>
        <taxon>Bacilli</taxon>
        <taxon>Bacillales</taxon>
        <taxon>Bacillaceae</taxon>
        <taxon>Neobacillus</taxon>
    </lineage>
</organism>
<evidence type="ECO:0000313" key="1">
    <source>
        <dbReference type="EMBL" id="MDQ0197666.1"/>
    </source>
</evidence>
<protein>
    <submittedName>
        <fullName evidence="2">Uncharacterized protein</fullName>
    </submittedName>
</protein>
<comment type="caution">
    <text evidence="2">The sequence shown here is derived from an EMBL/GenBank/DDBJ whole genome shotgun (WGS) entry which is preliminary data.</text>
</comment>
<evidence type="ECO:0000313" key="2">
    <source>
        <dbReference type="EMBL" id="MDQ0199901.1"/>
    </source>
</evidence>
<gene>
    <name evidence="1" type="ORF">J2S10_000771</name>
    <name evidence="2" type="ORF">J2S10_003083</name>
</gene>
<keyword evidence="3" id="KW-1185">Reference proteome</keyword>
<dbReference type="Proteomes" id="UP001224122">
    <property type="component" value="Unassembled WGS sequence"/>
</dbReference>
<evidence type="ECO:0000313" key="3">
    <source>
        <dbReference type="Proteomes" id="UP001224122"/>
    </source>
</evidence>
<sequence>MNFEYKETGTFNAEKAAKGLIELAQKIKKGDKKNDKKVS</sequence>
<dbReference type="EMBL" id="JAUSTW010000004">
    <property type="protein sequence ID" value="MDQ0199901.1"/>
    <property type="molecule type" value="Genomic_DNA"/>
</dbReference>
<accession>A0ABT9XWN8</accession>
<reference evidence="2 3" key="1">
    <citation type="submission" date="2023-07" db="EMBL/GenBank/DDBJ databases">
        <title>Genomic Encyclopedia of Type Strains, Phase IV (KMG-IV): sequencing the most valuable type-strain genomes for metagenomic binning, comparative biology and taxonomic classification.</title>
        <authorList>
            <person name="Goeker M."/>
        </authorList>
    </citation>
    <scope>NUCLEOTIDE SEQUENCE [LARGE SCALE GENOMIC DNA]</scope>
    <source>
        <strain evidence="2 3">DSM 27594</strain>
    </source>
</reference>
<name>A0ABT9XWN8_9BACI</name>
<proteinExistence type="predicted"/>